<dbReference type="PANTHER" id="PTHR16504">
    <property type="entry name" value="5'(3')-DEOXYRIBONUCLEOTIDASE"/>
    <property type="match status" value="1"/>
</dbReference>
<keyword evidence="3" id="KW-1185">Reference proteome</keyword>
<proteinExistence type="inferred from homology"/>
<protein>
    <submittedName>
        <fullName evidence="2">Uncharacterized protein</fullName>
    </submittedName>
</protein>
<sequence length="160" mass="18434">MNSLDQPKIVYLDMDHVLCDYDAAYALSRECYPELQYPQSRRGYFSELQPMPGAVQAYHRLRQTDGLSVFILTAPSVRNPHCYSEKRLWIENHLGLEAAYRLIISPDKSLLKGDYLVDDKVRGRGQEHFGGCLLQFGSPQFPTWSAILAFFEQDLFPEIK</sequence>
<name>A0ABP7PVP1_9GAMM</name>
<evidence type="ECO:0000313" key="2">
    <source>
        <dbReference type="EMBL" id="GAA3972128.1"/>
    </source>
</evidence>
<dbReference type="Proteomes" id="UP001501337">
    <property type="component" value="Unassembled WGS sequence"/>
</dbReference>
<dbReference type="Gene3D" id="3.40.50.1000">
    <property type="entry name" value="HAD superfamily/HAD-like"/>
    <property type="match status" value="1"/>
</dbReference>
<dbReference type="InterPro" id="IPR010708">
    <property type="entry name" value="5'(3')-deoxyribonucleotidase"/>
</dbReference>
<dbReference type="InterPro" id="IPR036412">
    <property type="entry name" value="HAD-like_sf"/>
</dbReference>
<accession>A0ABP7PVP1</accession>
<organism evidence="2 3">
    <name type="scientific">Allohahella marinimesophila</name>
    <dbReference type="NCBI Taxonomy" id="1054972"/>
    <lineage>
        <taxon>Bacteria</taxon>
        <taxon>Pseudomonadati</taxon>
        <taxon>Pseudomonadota</taxon>
        <taxon>Gammaproteobacteria</taxon>
        <taxon>Oceanospirillales</taxon>
        <taxon>Hahellaceae</taxon>
        <taxon>Allohahella</taxon>
    </lineage>
</organism>
<dbReference type="InterPro" id="IPR023214">
    <property type="entry name" value="HAD_sf"/>
</dbReference>
<dbReference type="EMBL" id="BAABBO010000014">
    <property type="protein sequence ID" value="GAA3972128.1"/>
    <property type="molecule type" value="Genomic_DNA"/>
</dbReference>
<dbReference type="PANTHER" id="PTHR16504:SF4">
    <property type="entry name" value="5'(3')-DEOXYRIBONUCLEOTIDASE"/>
    <property type="match status" value="1"/>
</dbReference>
<evidence type="ECO:0000256" key="1">
    <source>
        <dbReference type="ARBA" id="ARBA00009589"/>
    </source>
</evidence>
<dbReference type="Pfam" id="PF06941">
    <property type="entry name" value="NT5C"/>
    <property type="match status" value="1"/>
</dbReference>
<gene>
    <name evidence="2" type="ORF">GCM10022278_31840</name>
</gene>
<dbReference type="SUPFAM" id="SSF56784">
    <property type="entry name" value="HAD-like"/>
    <property type="match status" value="1"/>
</dbReference>
<reference evidence="3" key="1">
    <citation type="journal article" date="2019" name="Int. J. Syst. Evol. Microbiol.">
        <title>The Global Catalogue of Microorganisms (GCM) 10K type strain sequencing project: providing services to taxonomists for standard genome sequencing and annotation.</title>
        <authorList>
            <consortium name="The Broad Institute Genomics Platform"/>
            <consortium name="The Broad Institute Genome Sequencing Center for Infectious Disease"/>
            <person name="Wu L."/>
            <person name="Ma J."/>
        </authorList>
    </citation>
    <scope>NUCLEOTIDE SEQUENCE [LARGE SCALE GENOMIC DNA]</scope>
    <source>
        <strain evidence="3">JCM 17555</strain>
    </source>
</reference>
<comment type="caution">
    <text evidence="2">The sequence shown here is derived from an EMBL/GenBank/DDBJ whole genome shotgun (WGS) entry which is preliminary data.</text>
</comment>
<evidence type="ECO:0000313" key="3">
    <source>
        <dbReference type="Proteomes" id="UP001501337"/>
    </source>
</evidence>
<dbReference type="RefSeq" id="WP_344808170.1">
    <property type="nucleotide sequence ID" value="NZ_BAABBO010000014.1"/>
</dbReference>
<comment type="similarity">
    <text evidence="1">Belongs to the 5'(3')-deoxyribonucleotidase family.</text>
</comment>